<evidence type="ECO:0000313" key="3">
    <source>
        <dbReference type="EMBL" id="CAD7243972.1"/>
    </source>
</evidence>
<dbReference type="InterPro" id="IPR045789">
    <property type="entry name" value="Insc_C"/>
</dbReference>
<dbReference type="Gene3D" id="6.20.200.10">
    <property type="entry name" value="Inscuteable LGN-binding domain"/>
    <property type="match status" value="1"/>
</dbReference>
<feature type="compositionally biased region" description="Low complexity" evidence="1">
    <location>
        <begin position="63"/>
        <end position="80"/>
    </location>
</feature>
<dbReference type="InterPro" id="IPR038205">
    <property type="entry name" value="INSC_LBD_sf"/>
</dbReference>
<evidence type="ECO:0000313" key="4">
    <source>
        <dbReference type="Proteomes" id="UP000677054"/>
    </source>
</evidence>
<dbReference type="PANTHER" id="PTHR21386:SF0">
    <property type="entry name" value="PROTEIN INSCUTEABLE HOMOLOG"/>
    <property type="match status" value="1"/>
</dbReference>
<dbReference type="InterPro" id="IPR016024">
    <property type="entry name" value="ARM-type_fold"/>
</dbReference>
<dbReference type="EMBL" id="LR900053">
    <property type="protein sequence ID" value="CAD7243972.1"/>
    <property type="molecule type" value="Genomic_DNA"/>
</dbReference>
<feature type="compositionally biased region" description="Basic and acidic residues" evidence="1">
    <location>
        <begin position="92"/>
        <end position="105"/>
    </location>
</feature>
<dbReference type="InterPro" id="IPR011989">
    <property type="entry name" value="ARM-like"/>
</dbReference>
<dbReference type="Pfam" id="PF19427">
    <property type="entry name" value="Insc_C"/>
    <property type="match status" value="1"/>
</dbReference>
<dbReference type="CDD" id="cd21966">
    <property type="entry name" value="INSC_LBD"/>
    <property type="match status" value="1"/>
</dbReference>
<dbReference type="GO" id="GO:0009786">
    <property type="term" value="P:regulation of asymmetric cell division"/>
    <property type="evidence" value="ECO:0007669"/>
    <property type="project" value="TreeGrafter"/>
</dbReference>
<dbReference type="GO" id="GO:0008093">
    <property type="term" value="F:cytoskeletal anchor activity"/>
    <property type="evidence" value="ECO:0007669"/>
    <property type="project" value="TreeGrafter"/>
</dbReference>
<dbReference type="InterPro" id="IPR000225">
    <property type="entry name" value="Armadillo"/>
</dbReference>
<protein>
    <recommendedName>
        <fullName evidence="2">Protein inscuteable homologue C-terminal domain-containing protein</fullName>
    </recommendedName>
</protein>
<dbReference type="SUPFAM" id="SSF48371">
    <property type="entry name" value="ARM repeat"/>
    <property type="match status" value="1"/>
</dbReference>
<keyword evidence="4" id="KW-1185">Reference proteome</keyword>
<dbReference type="InterPro" id="IPR039921">
    <property type="entry name" value="Inscuteable"/>
</dbReference>
<dbReference type="GO" id="GO:0045179">
    <property type="term" value="C:apical cortex"/>
    <property type="evidence" value="ECO:0007669"/>
    <property type="project" value="TreeGrafter"/>
</dbReference>
<dbReference type="EMBL" id="CAJPEV010000536">
    <property type="protein sequence ID" value="CAG0886238.1"/>
    <property type="molecule type" value="Genomic_DNA"/>
</dbReference>
<dbReference type="Proteomes" id="UP000677054">
    <property type="component" value="Unassembled WGS sequence"/>
</dbReference>
<dbReference type="Gene3D" id="1.25.10.10">
    <property type="entry name" value="Leucine-rich Repeat Variant"/>
    <property type="match status" value="2"/>
</dbReference>
<organism evidence="3">
    <name type="scientific">Darwinula stevensoni</name>
    <dbReference type="NCBI Taxonomy" id="69355"/>
    <lineage>
        <taxon>Eukaryota</taxon>
        <taxon>Metazoa</taxon>
        <taxon>Ecdysozoa</taxon>
        <taxon>Arthropoda</taxon>
        <taxon>Crustacea</taxon>
        <taxon>Oligostraca</taxon>
        <taxon>Ostracoda</taxon>
        <taxon>Podocopa</taxon>
        <taxon>Podocopida</taxon>
        <taxon>Darwinulocopina</taxon>
        <taxon>Darwinuloidea</taxon>
        <taxon>Darwinulidae</taxon>
        <taxon>Darwinula</taxon>
    </lineage>
</organism>
<dbReference type="GO" id="GO:0000132">
    <property type="term" value="P:establishment of mitotic spindle orientation"/>
    <property type="evidence" value="ECO:0007669"/>
    <property type="project" value="TreeGrafter"/>
</dbReference>
<dbReference type="GO" id="GO:0008356">
    <property type="term" value="P:asymmetric cell division"/>
    <property type="evidence" value="ECO:0007669"/>
    <property type="project" value="InterPro"/>
</dbReference>
<feature type="region of interest" description="Disordered" evidence="1">
    <location>
        <begin position="33"/>
        <end position="105"/>
    </location>
</feature>
<proteinExistence type="predicted"/>
<gene>
    <name evidence="3" type="ORF">DSTB1V02_LOCUS3877</name>
</gene>
<feature type="domain" description="Protein inscuteable homologue C-terminal" evidence="2">
    <location>
        <begin position="372"/>
        <end position="739"/>
    </location>
</feature>
<dbReference type="PANTHER" id="PTHR21386">
    <property type="entry name" value="INSCUTEABLE"/>
    <property type="match status" value="1"/>
</dbReference>
<dbReference type="AlphaFoldDB" id="A0A7R9A1A5"/>
<reference evidence="3" key="1">
    <citation type="submission" date="2020-11" db="EMBL/GenBank/DDBJ databases">
        <authorList>
            <person name="Tran Van P."/>
        </authorList>
    </citation>
    <scope>NUCLEOTIDE SEQUENCE</scope>
</reference>
<evidence type="ECO:0000256" key="1">
    <source>
        <dbReference type="SAM" id="MobiDB-lite"/>
    </source>
</evidence>
<dbReference type="GO" id="GO:0045176">
    <property type="term" value="P:apical protein localization"/>
    <property type="evidence" value="ECO:0007669"/>
    <property type="project" value="TreeGrafter"/>
</dbReference>
<evidence type="ECO:0000259" key="2">
    <source>
        <dbReference type="Pfam" id="PF19427"/>
    </source>
</evidence>
<accession>A0A7R9A1A5</accession>
<name>A0A7R9A1A5_9CRUS</name>
<dbReference type="OrthoDB" id="5796379at2759"/>
<dbReference type="SMART" id="SM00185">
    <property type="entry name" value="ARM"/>
    <property type="match status" value="4"/>
</dbReference>
<sequence length="739" mass="81017">MKFRYESAFKDLESPMPCGGAWMKMPAGKLGGGVLKSFEPYRDSDSENGEGEVMRDDVVEGCPRQSPSQRSQDSGFSDSGDSGGGHSPDIQEEGKTSRSRLRENPFKRHQSRVFYESEFPVSSGRVVKLQSDDWIDLSHCELELKTLSEEQHSTPKKTVNFRFTKCAGTLLHGPSPVQKGILKKQMREFRSRRWSSVQLRDAPEWVRRVPEYDGFHSLNSTSSLPRNFPRSKSNAASSCLFSSVASWMLELRGSGEAECMSVLQGKSLEGDVRLSPLTCASRALRDLRLIQAASHSVSGEFVKLCKTMENQDLAHIPPLVQSLVGNIFSFLDGYPPAPPSRHPFERKLRVLCGELRGRADFGSHMGSHFRDLVQILAAVGHTFTRLVDCLLMDQVKVLMRCVCGCEWVGALGAVLSRVTSAGLLGPPICRMVAETGGVRTLLSIALEPRARVARSYALRALATLGCVTEAIRELEQAGGVEILADILCDEETREHEKKEAAGVLAQITSPWIEENHQLHGLAQHLIPTVKALTDLAENGSCEESFLLASAALANLTFVIPEAVSHMHTFRTAHVLIHHAQTSQLSVFAQDQIATVLANMAANPESRRPVSSEGGLVVLLSFLDAHSPPPTFPPPRDPEIAASERVQQKAAIAISRLCVDQAVGGRVIALGGVKKLVNLCRNEQCRHQSDAVLIACLAALRKIATLCGTEEVKQQNALDLVEPRLLDSFLLYSSQQESYV</sequence>